<reference evidence="3 4" key="1">
    <citation type="journal article" date="2019" name="Sci. Rep.">
        <title>Orb-weaving spider Araneus ventricosus genome elucidates the spidroin gene catalogue.</title>
        <authorList>
            <person name="Kono N."/>
            <person name="Nakamura H."/>
            <person name="Ohtoshi R."/>
            <person name="Moran D.A.P."/>
            <person name="Shinohara A."/>
            <person name="Yoshida Y."/>
            <person name="Fujiwara M."/>
            <person name="Mori M."/>
            <person name="Tomita M."/>
            <person name="Arakawa K."/>
        </authorList>
    </citation>
    <scope>NUCLEOTIDE SEQUENCE [LARGE SCALE GENOMIC DNA]</scope>
</reference>
<feature type="non-terminal residue" evidence="3">
    <location>
        <position position="1"/>
    </location>
</feature>
<feature type="transmembrane region" description="Helical" evidence="2">
    <location>
        <begin position="141"/>
        <end position="163"/>
    </location>
</feature>
<protein>
    <submittedName>
        <fullName evidence="3">Uncharacterized protein</fullName>
    </submittedName>
</protein>
<feature type="region of interest" description="Disordered" evidence="1">
    <location>
        <begin position="90"/>
        <end position="112"/>
    </location>
</feature>
<evidence type="ECO:0000256" key="1">
    <source>
        <dbReference type="SAM" id="MobiDB-lite"/>
    </source>
</evidence>
<keyword evidence="2" id="KW-0472">Membrane</keyword>
<organism evidence="3 4">
    <name type="scientific">Araneus ventricosus</name>
    <name type="common">Orbweaver spider</name>
    <name type="synonym">Epeira ventricosa</name>
    <dbReference type="NCBI Taxonomy" id="182803"/>
    <lineage>
        <taxon>Eukaryota</taxon>
        <taxon>Metazoa</taxon>
        <taxon>Ecdysozoa</taxon>
        <taxon>Arthropoda</taxon>
        <taxon>Chelicerata</taxon>
        <taxon>Arachnida</taxon>
        <taxon>Araneae</taxon>
        <taxon>Araneomorphae</taxon>
        <taxon>Entelegynae</taxon>
        <taxon>Araneoidea</taxon>
        <taxon>Araneidae</taxon>
        <taxon>Araneus</taxon>
    </lineage>
</organism>
<dbReference type="Proteomes" id="UP000499080">
    <property type="component" value="Unassembled WGS sequence"/>
</dbReference>
<gene>
    <name evidence="3" type="ORF">AVEN_163393_1</name>
</gene>
<proteinExistence type="predicted"/>
<dbReference type="AlphaFoldDB" id="A0A4Y2QZ53"/>
<comment type="caution">
    <text evidence="3">The sequence shown here is derived from an EMBL/GenBank/DDBJ whole genome shotgun (WGS) entry which is preliminary data.</text>
</comment>
<evidence type="ECO:0000313" key="4">
    <source>
        <dbReference type="Proteomes" id="UP000499080"/>
    </source>
</evidence>
<keyword evidence="4" id="KW-1185">Reference proteome</keyword>
<feature type="compositionally biased region" description="Acidic residues" evidence="1">
    <location>
        <begin position="99"/>
        <end position="112"/>
    </location>
</feature>
<keyword evidence="2" id="KW-0812">Transmembrane</keyword>
<dbReference type="EMBL" id="BGPR01015302">
    <property type="protein sequence ID" value="GBN68714.1"/>
    <property type="molecule type" value="Genomic_DNA"/>
</dbReference>
<name>A0A4Y2QZ53_ARAVE</name>
<evidence type="ECO:0000256" key="2">
    <source>
        <dbReference type="SAM" id="Phobius"/>
    </source>
</evidence>
<sequence length="195" mass="22973">EYKHFGLREIFQQRHITTPMEDQDGDRDHVVIEMDDFDGRPLADRAAVPVFPRDGTRQHRIAPDQPVGVLDGRQVRRYVVQRVPQSRRRDFQTRRSYEEEPPDEESVAEQEITEEQRQWYRYRETRGIEDLRAPMSTEAKWIMVVWFVIVVLIIIALVLYWFIGIRSGSESDGDSGNMTVSMALKDFRSLIYEAL</sequence>
<keyword evidence="2" id="KW-1133">Transmembrane helix</keyword>
<evidence type="ECO:0000313" key="3">
    <source>
        <dbReference type="EMBL" id="GBN68714.1"/>
    </source>
</evidence>
<accession>A0A4Y2QZ53</accession>